<dbReference type="Proteomes" id="UP001285521">
    <property type="component" value="Unassembled WGS sequence"/>
</dbReference>
<evidence type="ECO:0008006" key="4">
    <source>
        <dbReference type="Google" id="ProtNLM"/>
    </source>
</evidence>
<evidence type="ECO:0000256" key="1">
    <source>
        <dbReference type="SAM" id="SignalP"/>
    </source>
</evidence>
<dbReference type="PROSITE" id="PS51257">
    <property type="entry name" value="PROKAR_LIPOPROTEIN"/>
    <property type="match status" value="1"/>
</dbReference>
<protein>
    <recommendedName>
        <fullName evidence="4">Lipoprotein</fullName>
    </recommendedName>
</protein>
<reference evidence="2 3" key="1">
    <citation type="submission" date="2023-11" db="EMBL/GenBank/DDBJ databases">
        <title>Lentzea sokolovensis, sp. nov., Lentzea kristufkii, sp. nov., and Lentzea miocenensis, sp. nov., rare actinobacteria from Sokolov Coal Basin, Miocene lacustrine sediment, Czech Republic.</title>
        <authorList>
            <person name="Lara A."/>
            <person name="Kotroba L."/>
            <person name="Nouioui I."/>
            <person name="Neumann-Schaal M."/>
            <person name="Mast Y."/>
            <person name="Chronakova A."/>
        </authorList>
    </citation>
    <scope>NUCLEOTIDE SEQUENCE [LARGE SCALE GENOMIC DNA]</scope>
    <source>
        <strain evidence="2 3">BCCO 10_0856</strain>
    </source>
</reference>
<comment type="caution">
    <text evidence="2">The sequence shown here is derived from an EMBL/GenBank/DDBJ whole genome shotgun (WGS) entry which is preliminary data.</text>
</comment>
<gene>
    <name evidence="2" type="ORF">SK803_09345</name>
</gene>
<reference evidence="2 3" key="2">
    <citation type="submission" date="2023-11" db="EMBL/GenBank/DDBJ databases">
        <authorList>
            <person name="Lara A.C."/>
            <person name="Chronakova A."/>
        </authorList>
    </citation>
    <scope>NUCLEOTIDE SEQUENCE [LARGE SCALE GENOMIC DNA]</scope>
    <source>
        <strain evidence="2 3">BCCO 10_0856</strain>
    </source>
</reference>
<dbReference type="RefSeq" id="WP_319965424.1">
    <property type="nucleotide sequence ID" value="NZ_JAXAVW010000006.1"/>
</dbReference>
<accession>A0ABU4SX83</accession>
<feature type="chain" id="PRO_5045332419" description="Lipoprotein" evidence="1">
    <location>
        <begin position="23"/>
        <end position="199"/>
    </location>
</feature>
<keyword evidence="1" id="KW-0732">Signal</keyword>
<evidence type="ECO:0000313" key="3">
    <source>
        <dbReference type="Proteomes" id="UP001285521"/>
    </source>
</evidence>
<organism evidence="2 3">
    <name type="scientific">Lentzea miocenica</name>
    <dbReference type="NCBI Taxonomy" id="3095431"/>
    <lineage>
        <taxon>Bacteria</taxon>
        <taxon>Bacillati</taxon>
        <taxon>Actinomycetota</taxon>
        <taxon>Actinomycetes</taxon>
        <taxon>Pseudonocardiales</taxon>
        <taxon>Pseudonocardiaceae</taxon>
        <taxon>Lentzea</taxon>
    </lineage>
</organism>
<name>A0ABU4SX83_9PSEU</name>
<proteinExistence type="predicted"/>
<feature type="signal peptide" evidence="1">
    <location>
        <begin position="1"/>
        <end position="22"/>
    </location>
</feature>
<sequence length="199" mass="22536">MSKTWSLAALAVLAACASPPSGSPEVQSPQAFQDEQSKSPVLGLEFWVNDAKSPMRTRAENGRDEVETQIGTGEFEVRFPKRAKSDLALRMISWTDRTIFVLEPGMKFMDVQYLRPGTGMPDQRSGRMTLLLDADSENYYAESRVQKHSDDQEKVLFKRAEESPDLKVDSLFVTAVIDFNENETVDPGEYEYFKVRLVR</sequence>
<evidence type="ECO:0000313" key="2">
    <source>
        <dbReference type="EMBL" id="MDX8030414.1"/>
    </source>
</evidence>
<keyword evidence="3" id="KW-1185">Reference proteome</keyword>
<dbReference type="EMBL" id="JAXAVW010000006">
    <property type="protein sequence ID" value="MDX8030414.1"/>
    <property type="molecule type" value="Genomic_DNA"/>
</dbReference>